<feature type="compositionally biased region" description="Low complexity" evidence="8">
    <location>
        <begin position="210"/>
        <end position="226"/>
    </location>
</feature>
<evidence type="ECO:0000256" key="6">
    <source>
        <dbReference type="ARBA" id="ARBA00045617"/>
    </source>
</evidence>
<dbReference type="Ensembl" id="ENSFTIT00000019884.1">
    <property type="protein sequence ID" value="ENSFTIP00000019085.1"/>
    <property type="gene ID" value="ENSFTIG00000012561.1"/>
</dbReference>
<feature type="compositionally biased region" description="Basic and acidic residues" evidence="8">
    <location>
        <begin position="227"/>
        <end position="236"/>
    </location>
</feature>
<sequence>MQRHYVMYYEMSYGLNIEMHKQHQQQVAQAVERAKQVTMTELNAIIGVRGLPNLPLTQQQLQAQHLSHAAHGPPVQLPPHPSGLQPPGIPPVTGSSSGLLALGALGSQAHLAVKDEKNHHDLDHRGESKGPGHLRASEKHRSSTDYSIDSKKRKAEEKDSMSRYDSDGDKSDDLVVDVSNEDPATPRVSPAHSPPENGIDKARGLKKGDAPNSPASVASSSSTPSSKTKDLGHNDKSSTPGLKSNTPTPRNDAPTPGTSSTPGLRPMPGKPTGMDPLGGYQSPGATSAAVPSTASARVLYWEHGSFEGVQVYRGPNPGQLRGSRCQRWGAEGGPAFVGFDPHPPMRAPGLPSSLASIPGGKPAYSFHVSADGQMQPVPFPHDALAGPGIPRHARQINTLSHGEVVCAVTISNPTRHVYTGGKGCVKIWDISQPGSKSPISQLDCLNRDNYIRSCKLLPDGRTLIVGGEASTLTIWDLASPTPRIKAELTSSAPACYALAISPDAKVCFSCCSDGNIAVWDLHNQTLVRQFQGHTDGASCIDISHDGTKLWTGGLDNTVRSWDLREGRQLQQHDFTSQIFSLGYCPTGEWLAVGMESSNVEVLHHTKPDKYQLHLHESCVLSLKFAYCGKWFVSTGKDNLLNAWRTPYGASIFQSKESSSVLSCDISADDKYIVTGSGDKKATVYEVIY</sequence>
<feature type="region of interest" description="Disordered" evidence="8">
    <location>
        <begin position="118"/>
        <end position="288"/>
    </location>
</feature>
<evidence type="ECO:0000313" key="11">
    <source>
        <dbReference type="Proteomes" id="UP000694562"/>
    </source>
</evidence>
<dbReference type="InterPro" id="IPR019775">
    <property type="entry name" value="WD40_repeat_CS"/>
</dbReference>
<dbReference type="SUPFAM" id="SSF50978">
    <property type="entry name" value="WD40 repeat-like"/>
    <property type="match status" value="1"/>
</dbReference>
<dbReference type="InterPro" id="IPR015943">
    <property type="entry name" value="WD40/YVTN_repeat-like_dom_sf"/>
</dbReference>
<name>A0A8C4V0Z3_FALTI</name>
<keyword evidence="3 7" id="KW-0853">WD repeat</keyword>
<dbReference type="FunFam" id="2.130.10.10:FF:000001">
    <property type="entry name" value="transducin-like enhancer protein 3 isoform X1"/>
    <property type="match status" value="1"/>
</dbReference>
<feature type="compositionally biased region" description="Basic and acidic residues" evidence="8">
    <location>
        <begin position="118"/>
        <end position="173"/>
    </location>
</feature>
<proteinExistence type="inferred from homology"/>
<dbReference type="GO" id="GO:0090090">
    <property type="term" value="P:negative regulation of canonical Wnt signaling pathway"/>
    <property type="evidence" value="ECO:0007669"/>
    <property type="project" value="TreeGrafter"/>
</dbReference>
<feature type="region of interest" description="Disordered" evidence="8">
    <location>
        <begin position="60"/>
        <end position="95"/>
    </location>
</feature>
<dbReference type="PRINTS" id="PR01850">
    <property type="entry name" value="GROUCHOFAMLY"/>
</dbReference>
<evidence type="ECO:0000313" key="10">
    <source>
        <dbReference type="Ensembl" id="ENSFTIP00000019085.1"/>
    </source>
</evidence>
<dbReference type="AlphaFoldDB" id="A0A8C4V0Z3"/>
<comment type="similarity">
    <text evidence="2">Belongs to the WD repeat Groucho/TLE family.</text>
</comment>
<dbReference type="SMART" id="SM00320">
    <property type="entry name" value="WD40"/>
    <property type="match status" value="7"/>
</dbReference>
<comment type="function">
    <text evidence="6">Transcriptional corepressor that binds to a number of transcription factors. Inhibits the transcriptional activation mediated by CTNNB1 and TCF family members in Wnt signaling. The effects of full-length TLE family members may be modulated by association with dominant-negative AES.</text>
</comment>
<dbReference type="InterPro" id="IPR009146">
    <property type="entry name" value="Groucho_enhance"/>
</dbReference>
<dbReference type="Gene3D" id="2.130.10.10">
    <property type="entry name" value="YVTN repeat-like/Quinoprotein amine dehydrogenase"/>
    <property type="match status" value="1"/>
</dbReference>
<dbReference type="CDD" id="cd00200">
    <property type="entry name" value="WD40"/>
    <property type="match status" value="1"/>
</dbReference>
<keyword evidence="11" id="KW-1185">Reference proteome</keyword>
<dbReference type="InterPro" id="IPR036322">
    <property type="entry name" value="WD40_repeat_dom_sf"/>
</dbReference>
<feature type="compositionally biased region" description="Polar residues" evidence="8">
    <location>
        <begin position="237"/>
        <end position="249"/>
    </location>
</feature>
<evidence type="ECO:0000256" key="8">
    <source>
        <dbReference type="SAM" id="MobiDB-lite"/>
    </source>
</evidence>
<dbReference type="PANTHER" id="PTHR10814">
    <property type="entry name" value="TRANSDUCIN-LIKE ENHANCER PROTEIN"/>
    <property type="match status" value="1"/>
</dbReference>
<dbReference type="GO" id="GO:0005667">
    <property type="term" value="C:transcription regulator complex"/>
    <property type="evidence" value="ECO:0007669"/>
    <property type="project" value="TreeGrafter"/>
</dbReference>
<evidence type="ECO:0000256" key="5">
    <source>
        <dbReference type="ARBA" id="ARBA00023242"/>
    </source>
</evidence>
<dbReference type="Proteomes" id="UP000694562">
    <property type="component" value="Unplaced"/>
</dbReference>
<feature type="compositionally biased region" description="Low complexity" evidence="8">
    <location>
        <begin position="60"/>
        <end position="71"/>
    </location>
</feature>
<evidence type="ECO:0000256" key="7">
    <source>
        <dbReference type="PROSITE-ProRule" id="PRU00221"/>
    </source>
</evidence>
<dbReference type="GO" id="GO:0003714">
    <property type="term" value="F:transcription corepressor activity"/>
    <property type="evidence" value="ECO:0007669"/>
    <property type="project" value="TreeGrafter"/>
</dbReference>
<dbReference type="Pfam" id="PF03920">
    <property type="entry name" value="TLE_N"/>
    <property type="match status" value="1"/>
</dbReference>
<dbReference type="PROSITE" id="PS50082">
    <property type="entry name" value="WD_REPEATS_2"/>
    <property type="match status" value="2"/>
</dbReference>
<evidence type="ECO:0000256" key="2">
    <source>
        <dbReference type="ARBA" id="ARBA00005969"/>
    </source>
</evidence>
<reference evidence="10" key="1">
    <citation type="submission" date="2025-08" db="UniProtKB">
        <authorList>
            <consortium name="Ensembl"/>
        </authorList>
    </citation>
    <scope>IDENTIFICATION</scope>
</reference>
<dbReference type="InterPro" id="IPR001680">
    <property type="entry name" value="WD40_rpt"/>
</dbReference>
<keyword evidence="5" id="KW-0539">Nucleus</keyword>
<dbReference type="PROSITE" id="PS00678">
    <property type="entry name" value="WD_REPEATS_1"/>
    <property type="match status" value="2"/>
</dbReference>
<dbReference type="InterPro" id="IPR005617">
    <property type="entry name" value="Groucho/TLE_N"/>
</dbReference>
<evidence type="ECO:0000256" key="1">
    <source>
        <dbReference type="ARBA" id="ARBA00004123"/>
    </source>
</evidence>
<dbReference type="GO" id="GO:0005634">
    <property type="term" value="C:nucleus"/>
    <property type="evidence" value="ECO:0007669"/>
    <property type="project" value="UniProtKB-SubCell"/>
</dbReference>
<dbReference type="Pfam" id="PF00400">
    <property type="entry name" value="WD40"/>
    <property type="match status" value="6"/>
</dbReference>
<evidence type="ECO:0000259" key="9">
    <source>
        <dbReference type="Pfam" id="PF03920"/>
    </source>
</evidence>
<evidence type="ECO:0000256" key="3">
    <source>
        <dbReference type="ARBA" id="ARBA00022574"/>
    </source>
</evidence>
<keyword evidence="4" id="KW-0677">Repeat</keyword>
<feature type="compositionally biased region" description="Basic and acidic residues" evidence="8">
    <location>
        <begin position="198"/>
        <end position="209"/>
    </location>
</feature>
<feature type="domain" description="Groucho/TLE N-terminal Q-rich" evidence="9">
    <location>
        <begin position="1"/>
        <end position="22"/>
    </location>
</feature>
<comment type="subcellular location">
    <subcellularLocation>
        <location evidence="1">Nucleus</location>
    </subcellularLocation>
</comment>
<protein>
    <submittedName>
        <fullName evidence="10">TLE family member 3, transcriptional corepressor</fullName>
    </submittedName>
</protein>
<feature type="repeat" description="WD" evidence="7">
    <location>
        <begin position="530"/>
        <end position="571"/>
    </location>
</feature>
<accession>A0A8C4V0Z3</accession>
<dbReference type="OrthoDB" id="2624652at2759"/>
<dbReference type="PROSITE" id="PS50294">
    <property type="entry name" value="WD_REPEATS_REGION"/>
    <property type="match status" value="1"/>
</dbReference>
<reference evidence="10" key="2">
    <citation type="submission" date="2025-09" db="UniProtKB">
        <authorList>
            <consortium name="Ensembl"/>
        </authorList>
    </citation>
    <scope>IDENTIFICATION</scope>
</reference>
<feature type="repeat" description="WD" evidence="7">
    <location>
        <begin position="488"/>
        <end position="529"/>
    </location>
</feature>
<dbReference type="PANTHER" id="PTHR10814:SF24">
    <property type="entry name" value="TRANSDUCIN-LIKE ENHANCER PROTEIN 3"/>
    <property type="match status" value="1"/>
</dbReference>
<evidence type="ECO:0000256" key="4">
    <source>
        <dbReference type="ARBA" id="ARBA00022737"/>
    </source>
</evidence>
<organism evidence="10 11">
    <name type="scientific">Falco tinnunculus</name>
    <name type="common">Common kestrel</name>
    <dbReference type="NCBI Taxonomy" id="100819"/>
    <lineage>
        <taxon>Eukaryota</taxon>
        <taxon>Metazoa</taxon>
        <taxon>Chordata</taxon>
        <taxon>Craniata</taxon>
        <taxon>Vertebrata</taxon>
        <taxon>Euteleostomi</taxon>
        <taxon>Archelosauria</taxon>
        <taxon>Archosauria</taxon>
        <taxon>Dinosauria</taxon>
        <taxon>Saurischia</taxon>
        <taxon>Theropoda</taxon>
        <taxon>Coelurosauria</taxon>
        <taxon>Aves</taxon>
        <taxon>Neognathae</taxon>
        <taxon>Neoaves</taxon>
        <taxon>Telluraves</taxon>
        <taxon>Australaves</taxon>
        <taxon>Falconiformes</taxon>
        <taxon>Falconidae</taxon>
        <taxon>Falco</taxon>
    </lineage>
</organism>